<name>A0A1M5A0D7_9FIRM</name>
<sequence length="103" mass="11209">MVFLREEKEAVVFKVRVQPRAARNELAGLHEDALKIRLTAPPVEGEANEALRVFLARLLGVPRSQVEIAAGQKGRSKLIRVKGIAAGRILSLLETTTGARNNG</sequence>
<evidence type="ECO:0000256" key="1">
    <source>
        <dbReference type="ARBA" id="ARBA00010364"/>
    </source>
</evidence>
<dbReference type="Proteomes" id="UP000184196">
    <property type="component" value="Unassembled WGS sequence"/>
</dbReference>
<dbReference type="HAMAP" id="MF_00634">
    <property type="entry name" value="UPF0235"/>
    <property type="match status" value="1"/>
</dbReference>
<comment type="similarity">
    <text evidence="1 2">Belongs to the UPF0235 family.</text>
</comment>
<dbReference type="SMART" id="SM01152">
    <property type="entry name" value="DUF167"/>
    <property type="match status" value="1"/>
</dbReference>
<reference evidence="4" key="1">
    <citation type="submission" date="2016-11" db="EMBL/GenBank/DDBJ databases">
        <authorList>
            <person name="Varghese N."/>
            <person name="Submissions S."/>
        </authorList>
    </citation>
    <scope>NUCLEOTIDE SEQUENCE [LARGE SCALE GENOMIC DNA]</scope>
    <source>
        <strain evidence="4">DSM 11792</strain>
    </source>
</reference>
<organism evidence="3 4">
    <name type="scientific">Desulfofundulus australicus DSM 11792</name>
    <dbReference type="NCBI Taxonomy" id="1121425"/>
    <lineage>
        <taxon>Bacteria</taxon>
        <taxon>Bacillati</taxon>
        <taxon>Bacillota</taxon>
        <taxon>Clostridia</taxon>
        <taxon>Eubacteriales</taxon>
        <taxon>Peptococcaceae</taxon>
        <taxon>Desulfofundulus</taxon>
    </lineage>
</organism>
<evidence type="ECO:0000313" key="4">
    <source>
        <dbReference type="Proteomes" id="UP000184196"/>
    </source>
</evidence>
<dbReference type="Pfam" id="PF02594">
    <property type="entry name" value="DUF167"/>
    <property type="match status" value="1"/>
</dbReference>
<dbReference type="Gene3D" id="3.30.1200.10">
    <property type="entry name" value="YggU-like"/>
    <property type="match status" value="1"/>
</dbReference>
<dbReference type="EMBL" id="FQUW01000019">
    <property type="protein sequence ID" value="SHF23763.1"/>
    <property type="molecule type" value="Genomic_DNA"/>
</dbReference>
<keyword evidence="4" id="KW-1185">Reference proteome</keyword>
<accession>A0A1M5A0D7</accession>
<dbReference type="OrthoDB" id="9800587at2"/>
<proteinExistence type="inferred from homology"/>
<evidence type="ECO:0000313" key="3">
    <source>
        <dbReference type="EMBL" id="SHF23763.1"/>
    </source>
</evidence>
<dbReference type="NCBIfam" id="TIGR00251">
    <property type="entry name" value="DUF167 family protein"/>
    <property type="match status" value="1"/>
</dbReference>
<dbReference type="InterPro" id="IPR036591">
    <property type="entry name" value="YggU-like_sf"/>
</dbReference>
<evidence type="ECO:0000256" key="2">
    <source>
        <dbReference type="HAMAP-Rule" id="MF_00634"/>
    </source>
</evidence>
<dbReference type="InterPro" id="IPR003746">
    <property type="entry name" value="DUF167"/>
</dbReference>
<gene>
    <name evidence="3" type="ORF">SAMN02745218_01748</name>
</gene>
<dbReference type="SUPFAM" id="SSF69786">
    <property type="entry name" value="YggU-like"/>
    <property type="match status" value="1"/>
</dbReference>
<protein>
    <recommendedName>
        <fullName evidence="2">UPF0235 protein SAMN02745218_01748</fullName>
    </recommendedName>
</protein>
<dbReference type="GO" id="GO:0005737">
    <property type="term" value="C:cytoplasm"/>
    <property type="evidence" value="ECO:0007669"/>
    <property type="project" value="TreeGrafter"/>
</dbReference>
<dbReference type="AlphaFoldDB" id="A0A1M5A0D7"/>
<dbReference type="RefSeq" id="WP_073165213.1">
    <property type="nucleotide sequence ID" value="NZ_FQUW01000019.1"/>
</dbReference>
<dbReference type="PANTHER" id="PTHR13420">
    <property type="entry name" value="UPF0235 PROTEIN C15ORF40"/>
    <property type="match status" value="1"/>
</dbReference>
<dbReference type="PANTHER" id="PTHR13420:SF7">
    <property type="entry name" value="UPF0235 PROTEIN C15ORF40"/>
    <property type="match status" value="1"/>
</dbReference>